<dbReference type="RefSeq" id="WP_224040696.1">
    <property type="nucleotide sequence ID" value="NZ_CAJZAH010000001.1"/>
</dbReference>
<protein>
    <recommendedName>
        <fullName evidence="5">HTH araC/xylS-type domain-containing protein</fullName>
    </recommendedName>
</protein>
<gene>
    <name evidence="6" type="ORF">LMG21510_01509</name>
</gene>
<dbReference type="SUPFAM" id="SSF46689">
    <property type="entry name" value="Homeodomain-like"/>
    <property type="match status" value="1"/>
</dbReference>
<dbReference type="Pfam" id="PF12625">
    <property type="entry name" value="Arabinose_bd"/>
    <property type="match status" value="1"/>
</dbReference>
<keyword evidence="2" id="KW-0238">DNA-binding</keyword>
<evidence type="ECO:0000256" key="2">
    <source>
        <dbReference type="ARBA" id="ARBA00023125"/>
    </source>
</evidence>
<keyword evidence="3" id="KW-0804">Transcription</keyword>
<evidence type="ECO:0000256" key="4">
    <source>
        <dbReference type="SAM" id="MobiDB-lite"/>
    </source>
</evidence>
<dbReference type="SMART" id="SM00342">
    <property type="entry name" value="HTH_ARAC"/>
    <property type="match status" value="1"/>
</dbReference>
<dbReference type="PRINTS" id="PR00032">
    <property type="entry name" value="HTHARAC"/>
</dbReference>
<feature type="compositionally biased region" description="Low complexity" evidence="4">
    <location>
        <begin position="13"/>
        <end position="24"/>
    </location>
</feature>
<keyword evidence="7" id="KW-1185">Reference proteome</keyword>
<dbReference type="Pfam" id="PF12833">
    <property type="entry name" value="HTH_18"/>
    <property type="match status" value="1"/>
</dbReference>
<evidence type="ECO:0000313" key="7">
    <source>
        <dbReference type="Proteomes" id="UP000721236"/>
    </source>
</evidence>
<feature type="region of interest" description="Disordered" evidence="4">
    <location>
        <begin position="1"/>
        <end position="24"/>
    </location>
</feature>
<reference evidence="6 7" key="1">
    <citation type="submission" date="2021-08" db="EMBL/GenBank/DDBJ databases">
        <authorList>
            <person name="Peeters C."/>
        </authorList>
    </citation>
    <scope>NUCLEOTIDE SEQUENCE [LARGE SCALE GENOMIC DNA]</scope>
    <source>
        <strain evidence="6 7">LMG 21510</strain>
    </source>
</reference>
<name>A0ABN7YCE5_9BURK</name>
<proteinExistence type="predicted"/>
<accession>A0ABN7YCE5</accession>
<dbReference type="EMBL" id="CAJZAH010000001">
    <property type="protein sequence ID" value="CAG9169600.1"/>
    <property type="molecule type" value="Genomic_DNA"/>
</dbReference>
<dbReference type="PROSITE" id="PS01124">
    <property type="entry name" value="HTH_ARAC_FAMILY_2"/>
    <property type="match status" value="1"/>
</dbReference>
<dbReference type="PANTHER" id="PTHR47894:SF1">
    <property type="entry name" value="HTH-TYPE TRANSCRIPTIONAL REGULATOR VQSM"/>
    <property type="match status" value="1"/>
</dbReference>
<feature type="domain" description="HTH araC/xylS-type" evidence="5">
    <location>
        <begin position="293"/>
        <end position="391"/>
    </location>
</feature>
<dbReference type="PANTHER" id="PTHR47894">
    <property type="entry name" value="HTH-TYPE TRANSCRIPTIONAL REGULATOR GADX"/>
    <property type="match status" value="1"/>
</dbReference>
<dbReference type="InterPro" id="IPR020449">
    <property type="entry name" value="Tscrpt_reg_AraC-type_HTH"/>
</dbReference>
<dbReference type="InterPro" id="IPR018060">
    <property type="entry name" value="HTH_AraC"/>
</dbReference>
<evidence type="ECO:0000256" key="1">
    <source>
        <dbReference type="ARBA" id="ARBA00023015"/>
    </source>
</evidence>
<dbReference type="InterPro" id="IPR032687">
    <property type="entry name" value="AraC-type_N"/>
</dbReference>
<sequence length="416" mass="45559">MHIVANAQRRPMSSRGPAAADSGARAGFATASGTAVQVGTAPPAPVTAAGEALSSCAMPGTGHTIAMVHVHHILLGARRKGCDIAALLARAGISEALLHSPSARVTQGQYAALMRCLRRVLRDEFWGLLSRPVLPGVFRQVCESIVHCGTLHEAIDTALRQYRLHIEDFAPRLQVRGGMASLMLVRRTAPTSCRLFGQSCFAFQGYGLASWLLARSLPLARVDLASPPPQGQTDTARVFGAEVRYGQPHTALHFDAAWLRLPVAQDAGSLAGFLREAPHNLLVRYRDDSCLAERIRRHLRGHLHGELPSLEQMAETLRLTPQTLRRRLREEGGGYQRIKDNLRRDAAIGLLEHSGLPLQEVALRLGFSEPSTFHRAFKKWTGVAPGEYRQRQMQGLMQVQAQCKAPMLAPEQERFG</sequence>
<organism evidence="6 7">
    <name type="scientific">Cupriavidus respiraculi</name>
    <dbReference type="NCBI Taxonomy" id="195930"/>
    <lineage>
        <taxon>Bacteria</taxon>
        <taxon>Pseudomonadati</taxon>
        <taxon>Pseudomonadota</taxon>
        <taxon>Betaproteobacteria</taxon>
        <taxon>Burkholderiales</taxon>
        <taxon>Burkholderiaceae</taxon>
        <taxon>Cupriavidus</taxon>
    </lineage>
</organism>
<dbReference type="InterPro" id="IPR009057">
    <property type="entry name" value="Homeodomain-like_sf"/>
</dbReference>
<comment type="caution">
    <text evidence="6">The sequence shown here is derived from an EMBL/GenBank/DDBJ whole genome shotgun (WGS) entry which is preliminary data.</text>
</comment>
<keyword evidence="1" id="KW-0805">Transcription regulation</keyword>
<dbReference type="Proteomes" id="UP000721236">
    <property type="component" value="Unassembled WGS sequence"/>
</dbReference>
<dbReference type="Gene3D" id="1.10.10.60">
    <property type="entry name" value="Homeodomain-like"/>
    <property type="match status" value="1"/>
</dbReference>
<evidence type="ECO:0000256" key="3">
    <source>
        <dbReference type="ARBA" id="ARBA00023163"/>
    </source>
</evidence>
<evidence type="ECO:0000259" key="5">
    <source>
        <dbReference type="PROSITE" id="PS01124"/>
    </source>
</evidence>
<evidence type="ECO:0000313" key="6">
    <source>
        <dbReference type="EMBL" id="CAG9169600.1"/>
    </source>
</evidence>